<accession>A0ABQ4MFJ3</accession>
<comment type="caution">
    <text evidence="1">The sequence shown here is derived from an EMBL/GenBank/DDBJ whole genome shotgun (WGS) entry which is preliminary data.</text>
</comment>
<proteinExistence type="predicted"/>
<keyword evidence="2" id="KW-1185">Reference proteome</keyword>
<gene>
    <name evidence="1" type="ORF">J42TS3_37830</name>
</gene>
<organism evidence="1 2">
    <name type="scientific">Paenibacillus vini</name>
    <dbReference type="NCBI Taxonomy" id="1476024"/>
    <lineage>
        <taxon>Bacteria</taxon>
        <taxon>Bacillati</taxon>
        <taxon>Bacillota</taxon>
        <taxon>Bacilli</taxon>
        <taxon>Bacillales</taxon>
        <taxon>Paenibacillaceae</taxon>
        <taxon>Paenibacillus</taxon>
    </lineage>
</organism>
<name>A0ABQ4MFJ3_9BACL</name>
<reference evidence="1 2" key="1">
    <citation type="submission" date="2021-03" db="EMBL/GenBank/DDBJ databases">
        <title>Antimicrobial resistance genes in bacteria isolated from Japanese honey, and their potential for conferring macrolide and lincosamide resistance in the American foulbrood pathogen Paenibacillus larvae.</title>
        <authorList>
            <person name="Okamoto M."/>
            <person name="Kumagai M."/>
            <person name="Kanamori H."/>
            <person name="Takamatsu D."/>
        </authorList>
    </citation>
    <scope>NUCLEOTIDE SEQUENCE [LARGE SCALE GENOMIC DNA]</scope>
    <source>
        <strain evidence="1 2">J42TS3</strain>
    </source>
</reference>
<evidence type="ECO:0000313" key="2">
    <source>
        <dbReference type="Proteomes" id="UP000679992"/>
    </source>
</evidence>
<protein>
    <submittedName>
        <fullName evidence="1">Uncharacterized protein</fullName>
    </submittedName>
</protein>
<dbReference type="Proteomes" id="UP000679992">
    <property type="component" value="Unassembled WGS sequence"/>
</dbReference>
<evidence type="ECO:0000313" key="1">
    <source>
        <dbReference type="EMBL" id="GIP54748.1"/>
    </source>
</evidence>
<dbReference type="RefSeq" id="WP_213655948.1">
    <property type="nucleotide sequence ID" value="NZ_BOSL01000013.1"/>
</dbReference>
<sequence>MAVTISQEGHVTIIKYADNKRPLKVAPYIARSAADRGILWEILTFVERESNEPHHLAKMEDAKFYSLVERLATLACRKFSPMTKWGVTKPEIRGIVLFTLRAAVVAGTWPESYEVTSTTFVRNGGYPGE</sequence>
<dbReference type="EMBL" id="BOSL01000013">
    <property type="protein sequence ID" value="GIP54748.1"/>
    <property type="molecule type" value="Genomic_DNA"/>
</dbReference>